<reference evidence="3 4" key="1">
    <citation type="submission" date="2024-06" db="EMBL/GenBank/DDBJ databases">
        <title>Genomic Encyclopedia of Type Strains, Phase IV (KMG-IV): sequencing the most valuable type-strain genomes for metagenomic binning, comparative biology and taxonomic classification.</title>
        <authorList>
            <person name="Goeker M."/>
        </authorList>
    </citation>
    <scope>NUCLEOTIDE SEQUENCE [LARGE SCALE GENOMIC DNA]</scope>
    <source>
        <strain evidence="3 4">DSM 105042</strain>
    </source>
</reference>
<dbReference type="EMBL" id="JBEPLJ010000002">
    <property type="protein sequence ID" value="MET3584604.1"/>
    <property type="molecule type" value="Genomic_DNA"/>
</dbReference>
<sequence length="245" mass="28442">MRRNVIFWFFPTVIAVGAMLLIVFLAVAEPPNLFGLGGNPIRQFIYDFQTLFGGILAIAAAYFTVWQMRETDTQAEGRHAQQVSLTIRKDALRVDRAANPDVDELNEALENMRDAVRALRNPEKGKILLREELDFLFSGVEYARERINRGDVRETEELFDGEMIERLRKARGRIDDALDHKREILRYNSITKGQQFPYGTGFYDSYVKEVRESLERIVDDVENFRSRLERLAQEYRTLMIVPTSN</sequence>
<dbReference type="Proteomes" id="UP001549031">
    <property type="component" value="Unassembled WGS sequence"/>
</dbReference>
<keyword evidence="1" id="KW-0175">Coiled coil</keyword>
<evidence type="ECO:0008006" key="5">
    <source>
        <dbReference type="Google" id="ProtNLM"/>
    </source>
</evidence>
<gene>
    <name evidence="3" type="ORF">ABID21_000699</name>
</gene>
<name>A0ABV2H2D6_9HYPH</name>
<comment type="caution">
    <text evidence="3">The sequence shown here is derived from an EMBL/GenBank/DDBJ whole genome shotgun (WGS) entry which is preliminary data.</text>
</comment>
<evidence type="ECO:0000256" key="1">
    <source>
        <dbReference type="SAM" id="Coils"/>
    </source>
</evidence>
<evidence type="ECO:0000313" key="4">
    <source>
        <dbReference type="Proteomes" id="UP001549031"/>
    </source>
</evidence>
<keyword evidence="2" id="KW-0472">Membrane</keyword>
<accession>A0ABV2H2D6</accession>
<dbReference type="RefSeq" id="WP_354532017.1">
    <property type="nucleotide sequence ID" value="NZ_JBEPLJ010000002.1"/>
</dbReference>
<evidence type="ECO:0000256" key="2">
    <source>
        <dbReference type="SAM" id="Phobius"/>
    </source>
</evidence>
<proteinExistence type="predicted"/>
<keyword evidence="2" id="KW-1133">Transmembrane helix</keyword>
<feature type="transmembrane region" description="Helical" evidence="2">
    <location>
        <begin position="7"/>
        <end position="28"/>
    </location>
</feature>
<feature type="coiled-coil region" evidence="1">
    <location>
        <begin position="207"/>
        <end position="234"/>
    </location>
</feature>
<feature type="transmembrane region" description="Helical" evidence="2">
    <location>
        <begin position="48"/>
        <end position="66"/>
    </location>
</feature>
<evidence type="ECO:0000313" key="3">
    <source>
        <dbReference type="EMBL" id="MET3584604.1"/>
    </source>
</evidence>
<keyword evidence="2" id="KW-0812">Transmembrane</keyword>
<organism evidence="3 4">
    <name type="scientific">Pseudorhizobium tarimense</name>
    <dbReference type="NCBI Taxonomy" id="1079109"/>
    <lineage>
        <taxon>Bacteria</taxon>
        <taxon>Pseudomonadati</taxon>
        <taxon>Pseudomonadota</taxon>
        <taxon>Alphaproteobacteria</taxon>
        <taxon>Hyphomicrobiales</taxon>
        <taxon>Rhizobiaceae</taxon>
        <taxon>Rhizobium/Agrobacterium group</taxon>
        <taxon>Pseudorhizobium</taxon>
    </lineage>
</organism>
<protein>
    <recommendedName>
        <fullName evidence="5">HAMP domain-containing protein</fullName>
    </recommendedName>
</protein>
<keyword evidence="4" id="KW-1185">Reference proteome</keyword>